<dbReference type="InterPro" id="IPR029162">
    <property type="entry name" value="InaF-motif"/>
</dbReference>
<dbReference type="OrthoDB" id="8113027at2759"/>
<keyword evidence="4" id="KW-1185">Reference proteome</keyword>
<evidence type="ECO:0000313" key="4">
    <source>
        <dbReference type="Proteomes" id="UP000283210"/>
    </source>
</evidence>
<feature type="region of interest" description="Disordered" evidence="1">
    <location>
        <begin position="184"/>
        <end position="253"/>
    </location>
</feature>
<feature type="compositionally biased region" description="Polar residues" evidence="1">
    <location>
        <begin position="186"/>
        <end position="202"/>
    </location>
</feature>
<evidence type="ECO:0000256" key="2">
    <source>
        <dbReference type="SAM" id="Phobius"/>
    </source>
</evidence>
<name>A0A3S2MBR8_ORYJA</name>
<keyword evidence="2" id="KW-0812">Transmembrane</keyword>
<organism evidence="3 4">
    <name type="scientific">Oryzias javanicus</name>
    <name type="common">Javanese ricefish</name>
    <name type="synonym">Aplocheilus javanicus</name>
    <dbReference type="NCBI Taxonomy" id="123683"/>
    <lineage>
        <taxon>Eukaryota</taxon>
        <taxon>Metazoa</taxon>
        <taxon>Chordata</taxon>
        <taxon>Craniata</taxon>
        <taxon>Vertebrata</taxon>
        <taxon>Euteleostomi</taxon>
        <taxon>Actinopterygii</taxon>
        <taxon>Neopterygii</taxon>
        <taxon>Teleostei</taxon>
        <taxon>Neoteleostei</taxon>
        <taxon>Acanthomorphata</taxon>
        <taxon>Ovalentaria</taxon>
        <taxon>Atherinomorphae</taxon>
        <taxon>Beloniformes</taxon>
        <taxon>Adrianichthyidae</taxon>
        <taxon>Oryziinae</taxon>
        <taxon>Oryzias</taxon>
    </lineage>
</organism>
<keyword evidence="2" id="KW-1133">Transmembrane helix</keyword>
<reference evidence="3 4" key="2">
    <citation type="submission" date="2019-01" db="EMBL/GenBank/DDBJ databases">
        <title>A chromosome length genome reference of the Java medaka (oryzias javanicus).</title>
        <authorList>
            <person name="Herpin A."/>
            <person name="Takehana Y."/>
            <person name="Naruse K."/>
            <person name="Ansai S."/>
            <person name="Kawaguchi M."/>
        </authorList>
    </citation>
    <scope>NUCLEOTIDE SEQUENCE [LARGE SCALE GENOMIC DNA]</scope>
    <source>
        <strain evidence="3">RS831</strain>
        <tissue evidence="3">Whole body</tissue>
    </source>
</reference>
<dbReference type="Pfam" id="PF15018">
    <property type="entry name" value="InaF-motif"/>
    <property type="match status" value="1"/>
</dbReference>
<dbReference type="PANTHER" id="PTHR34929">
    <property type="entry name" value="ZGC:153157"/>
    <property type="match status" value="1"/>
</dbReference>
<dbReference type="EMBL" id="CM012460">
    <property type="protein sequence ID" value="RVE55932.1"/>
    <property type="molecule type" value="Genomic_DNA"/>
</dbReference>
<evidence type="ECO:0000256" key="1">
    <source>
        <dbReference type="SAM" id="MobiDB-lite"/>
    </source>
</evidence>
<feature type="region of interest" description="Disordered" evidence="1">
    <location>
        <begin position="112"/>
        <end position="166"/>
    </location>
</feature>
<dbReference type="PANTHER" id="PTHR34929:SF1">
    <property type="entry name" value="INAF MOTIF CONTAINING 2"/>
    <property type="match status" value="1"/>
</dbReference>
<accession>A0A3S2MBR8</accession>
<gene>
    <name evidence="3" type="ORF">OJAV_G00231050</name>
</gene>
<feature type="compositionally biased region" description="Polar residues" evidence="1">
    <location>
        <begin position="151"/>
        <end position="166"/>
    </location>
</feature>
<protein>
    <recommendedName>
        <fullName evidence="5">InaF motif containing 2</fullName>
    </recommendedName>
</protein>
<evidence type="ECO:0008006" key="5">
    <source>
        <dbReference type="Google" id="ProtNLM"/>
    </source>
</evidence>
<dbReference type="Proteomes" id="UP000283210">
    <property type="component" value="Chromosome 24"/>
</dbReference>
<feature type="transmembrane region" description="Helical" evidence="2">
    <location>
        <begin position="74"/>
        <end position="98"/>
    </location>
</feature>
<feature type="compositionally biased region" description="Polar residues" evidence="1">
    <location>
        <begin position="124"/>
        <end position="144"/>
    </location>
</feature>
<dbReference type="AlphaFoldDB" id="A0A3S2MBR8"/>
<reference evidence="3 4" key="1">
    <citation type="submission" date="2018-11" db="EMBL/GenBank/DDBJ databases">
        <authorList>
            <person name="Lopez-Roques C."/>
            <person name="Donnadieu C."/>
            <person name="Bouchez O."/>
            <person name="Klopp C."/>
            <person name="Cabau C."/>
            <person name="Zahm M."/>
        </authorList>
    </citation>
    <scope>NUCLEOTIDE SEQUENCE [LARGE SCALE GENOMIC DNA]</scope>
    <source>
        <strain evidence="3">RS831</strain>
        <tissue evidence="3">Whole body</tissue>
    </source>
</reference>
<evidence type="ECO:0000313" key="3">
    <source>
        <dbReference type="EMBL" id="RVE55932.1"/>
    </source>
</evidence>
<proteinExistence type="predicted"/>
<sequence>MKNVRGVLIWDEWRTEQAVIRALAAHTDSCCVIGPQRSRIMRQQRKWSPGSAGKPATYTGDKKARQMARANKKWVRVVTVLAYVLAVSVAAVVLAVYYSLIWEPTAFRTGTKLNRTGSEADGETPTQTGVNKFGNNCQNENNKVTIKDGDTQVSVQDEPELTSQSVNTLEVTSVHIQVRSFRITEASPSGQSARSPGASTSHPPAVTADDPSNLPTHPGASARGPATDGGWTEPDHSGFGSEENHNLDGLISN</sequence>
<keyword evidence="2" id="KW-0472">Membrane</keyword>